<dbReference type="Proteomes" id="UP000198929">
    <property type="component" value="Unassembled WGS sequence"/>
</dbReference>
<organism evidence="1 2">
    <name type="scientific">Corynebacterium cystitidis DSM 20524</name>
    <dbReference type="NCBI Taxonomy" id="1121357"/>
    <lineage>
        <taxon>Bacteria</taxon>
        <taxon>Bacillati</taxon>
        <taxon>Actinomycetota</taxon>
        <taxon>Actinomycetes</taxon>
        <taxon>Mycobacteriales</taxon>
        <taxon>Corynebacteriaceae</taxon>
        <taxon>Corynebacterium</taxon>
    </lineage>
</organism>
<evidence type="ECO:0000313" key="1">
    <source>
        <dbReference type="EMBL" id="SES03789.1"/>
    </source>
</evidence>
<dbReference type="EMBL" id="FOGQ01000007">
    <property type="protein sequence ID" value="SES03789.1"/>
    <property type="molecule type" value="Genomic_DNA"/>
</dbReference>
<sequence>MPSEALFEPSFLLEMDFADCDFSVFEDDPAFNVERVRSQGVEYLLIDSDVAVGGLFPDTRWVVVDGIVRELTIRWDNTLDQLQRLTIDGVDVSDPYRFVEQWNKQYEGKLRVYGGDQIWNEDKSVGFLYCSERLGAGQFRLPHLKYFHPSHLSHKRDPEYFVLGAYDAPQNIERFLDQCLWGDLLRQWPVDLDGWLRWWPGINQRWPDVRFDEAQWLEALDAVIGYVFADGRFEVYDLNTDESITSLERFQEVTAPYRESGNISNLESCFFVSVAALELRP</sequence>
<evidence type="ECO:0000313" key="2">
    <source>
        <dbReference type="Proteomes" id="UP000198929"/>
    </source>
</evidence>
<reference evidence="2" key="1">
    <citation type="submission" date="2016-10" db="EMBL/GenBank/DDBJ databases">
        <authorList>
            <person name="Varghese N."/>
            <person name="Submissions S."/>
        </authorList>
    </citation>
    <scope>NUCLEOTIDE SEQUENCE [LARGE SCALE GENOMIC DNA]</scope>
    <source>
        <strain evidence="2">DSM 20524</strain>
    </source>
</reference>
<gene>
    <name evidence="1" type="ORF">SAMN05661109_01629</name>
</gene>
<dbReference type="STRING" id="1121357.SAMN05661109_01629"/>
<protein>
    <submittedName>
        <fullName evidence="1">Uncharacterized protein</fullName>
    </submittedName>
</protein>
<dbReference type="AlphaFoldDB" id="A0A1H9U338"/>
<dbReference type="RefSeq" id="WP_092258840.1">
    <property type="nucleotide sequence ID" value="NZ_CP047199.1"/>
</dbReference>
<proteinExistence type="predicted"/>
<keyword evidence="2" id="KW-1185">Reference proteome</keyword>
<accession>A0A1H9U338</accession>
<name>A0A1H9U338_9CORY</name>